<dbReference type="CDD" id="cd06243">
    <property type="entry name" value="M14_CP_Csd4-like"/>
    <property type="match status" value="1"/>
</dbReference>
<feature type="compositionally biased region" description="Polar residues" evidence="1">
    <location>
        <begin position="585"/>
        <end position="594"/>
    </location>
</feature>
<accession>Q7VIS2</accession>
<evidence type="ECO:0000259" key="2">
    <source>
        <dbReference type="PROSITE" id="PS51781"/>
    </source>
</evidence>
<sequence>MRLFLILIFIFSILHAENLVRDFELYKLNDGDKRAPTLLLMGGIHGDEPGAYYSTDLFMRHYKITKGSVWVVPVVNPHSMFANVRGLYGDMNRKFAALAQNDPDYQSIQKIKELLAHPQIDISMHLHDGSGYWRPTYVSNLLNPLRWGNCSVIDQVELKGSKYGKLESFVIQMVADINEYILHPLHRYSVHNTHTKSKNDTQQLKALTFFSLSLGKPALTNEASKELDIQIRVYYHLLAIESLLGQLGIEFERDFELNPASIKKLISTAHLQAHIEGLITLPLDSLRPLITYFPLPQGVEPKHIKIQSPSHILGLVKNQQGGIEIKYGSRTLSTLSPQWSAFDSSLGSVNMKIDDKMQSVHLGSIVYAKESIEFEPMSEYRVNIIGYVKPNDTSPLPNESGIKVHKKDFMPRYSLDKQSLIYRAEIYRKDVFSGMITISFDKPPLDNPTPYKLIAYKPAPNSPLALALAHTHTKQTSPSTIPPKNIALASKESMPKNEQKESTKPTIKIPQQTMTRFVRPSIGVNVRLKPSIQDSIIAKLPQGAKVEVLEQVGKWSKIAKDSKNGVNQEGYISSYMLTEALQDAPQENTKPIESTPKDISQKTQDSSVKALPINAQVKVNIALVRLEPSITAPIVAKAPLGRKMQILSFEGQNGEWAKIHYIFEGKQGVREINGYIAKHLLNPL</sequence>
<dbReference type="InterPro" id="IPR031489">
    <property type="entry name" value="Peptidase_M99"/>
</dbReference>
<dbReference type="InterPro" id="IPR033398">
    <property type="entry name" value="Beta-barrel_M99"/>
</dbReference>
<dbReference type="Pfam" id="PF17130">
    <property type="entry name" value="Peptidase_M99_m"/>
    <property type="match status" value="1"/>
</dbReference>
<evidence type="ECO:0000256" key="1">
    <source>
        <dbReference type="SAM" id="MobiDB-lite"/>
    </source>
</evidence>
<dbReference type="InterPro" id="IPR003646">
    <property type="entry name" value="SH3-like_bac-type"/>
</dbReference>
<name>Q7VIS2_HELHP</name>
<dbReference type="RefSeq" id="WP_011115374.1">
    <property type="nucleotide sequence ID" value="NC_004917.1"/>
</dbReference>
<dbReference type="InterPro" id="IPR033397">
    <property type="entry name" value="Metallo_peptidase_C"/>
</dbReference>
<dbReference type="Proteomes" id="UP000002495">
    <property type="component" value="Chromosome"/>
</dbReference>
<dbReference type="KEGG" id="hhe:HH_0532"/>
<dbReference type="InterPro" id="IPR052354">
    <property type="entry name" value="Cell_Wall_Dynamics_Protein"/>
</dbReference>
<dbReference type="PROSITE" id="PS51781">
    <property type="entry name" value="SH3B"/>
    <property type="match status" value="1"/>
</dbReference>
<dbReference type="PANTHER" id="PTHR34408:SF1">
    <property type="entry name" value="GLYCOSYL HYDROLASE FAMILY 19 DOMAIN-CONTAINING PROTEIN HI_1415"/>
    <property type="match status" value="1"/>
</dbReference>
<dbReference type="Gene3D" id="2.30.30.40">
    <property type="entry name" value="SH3 Domains"/>
    <property type="match status" value="2"/>
</dbReference>
<reference evidence="3 4" key="1">
    <citation type="journal article" date="2003" name="Proc. Natl. Acad. Sci. U.S.A.">
        <title>The complete genome sequence of the carcinogenic bacterium Helicobacter hepaticus.</title>
        <authorList>
            <person name="Suerbaum S."/>
            <person name="Josenhans C."/>
            <person name="Sterzenbach T."/>
            <person name="Drescher B."/>
            <person name="Brandt P."/>
            <person name="Bell M."/>
            <person name="Droege M."/>
            <person name="Fartmann B."/>
            <person name="Fischer H.-P."/>
            <person name="Ge Z."/>
            <person name="Hoerster A."/>
            <person name="Holland R."/>
            <person name="Klein K."/>
            <person name="Koenig J."/>
            <person name="Macko L."/>
            <person name="Mendz G.L."/>
            <person name="Nyakatura G."/>
            <person name="Schauer D.B."/>
            <person name="Shen Z."/>
            <person name="Weber J."/>
            <person name="Frosch M."/>
            <person name="Fox J.G."/>
        </authorList>
    </citation>
    <scope>NUCLEOTIDE SEQUENCE [LARGE SCALE GENOMIC DNA]</scope>
    <source>
        <strain evidence="4">ATCC 51449 / 3B1</strain>
    </source>
</reference>
<evidence type="ECO:0000313" key="3">
    <source>
        <dbReference type="EMBL" id="AAP77129.1"/>
    </source>
</evidence>
<dbReference type="Pfam" id="PF08239">
    <property type="entry name" value="SH3_3"/>
    <property type="match status" value="1"/>
</dbReference>
<dbReference type="Pfam" id="PF17033">
    <property type="entry name" value="Peptidase_M99"/>
    <property type="match status" value="1"/>
</dbReference>
<feature type="region of interest" description="Disordered" evidence="1">
    <location>
        <begin position="585"/>
        <end position="605"/>
    </location>
</feature>
<dbReference type="STRING" id="235279.HH_0532"/>
<keyword evidence="4" id="KW-1185">Reference proteome</keyword>
<organism evidence="3 4">
    <name type="scientific">Helicobacter hepaticus (strain ATCC 51449 / 3B1)</name>
    <dbReference type="NCBI Taxonomy" id="235279"/>
    <lineage>
        <taxon>Bacteria</taxon>
        <taxon>Pseudomonadati</taxon>
        <taxon>Campylobacterota</taxon>
        <taxon>Epsilonproteobacteria</taxon>
        <taxon>Campylobacterales</taxon>
        <taxon>Helicobacteraceae</taxon>
        <taxon>Helicobacter</taxon>
    </lineage>
</organism>
<dbReference type="EMBL" id="AE017125">
    <property type="protein sequence ID" value="AAP77129.1"/>
    <property type="molecule type" value="Genomic_DNA"/>
</dbReference>
<dbReference type="SUPFAM" id="SSF53187">
    <property type="entry name" value="Zn-dependent exopeptidases"/>
    <property type="match status" value="1"/>
</dbReference>
<feature type="domain" description="SH3b" evidence="2">
    <location>
        <begin position="513"/>
        <end position="581"/>
    </location>
</feature>
<dbReference type="Gene3D" id="3.40.630.10">
    <property type="entry name" value="Zn peptidases"/>
    <property type="match status" value="1"/>
</dbReference>
<dbReference type="Pfam" id="PF17129">
    <property type="entry name" value="Peptidase_M99_C"/>
    <property type="match status" value="1"/>
</dbReference>
<dbReference type="SMART" id="SM00287">
    <property type="entry name" value="SH3b"/>
    <property type="match status" value="2"/>
</dbReference>
<proteinExistence type="predicted"/>
<dbReference type="eggNOG" id="COG3608">
    <property type="taxonomic scope" value="Bacteria"/>
</dbReference>
<dbReference type="AlphaFoldDB" id="Q7VIS2"/>
<dbReference type="PANTHER" id="PTHR34408">
    <property type="entry name" value="FAMILY PROTEIN, PUTATIVE-RELATED"/>
    <property type="match status" value="1"/>
</dbReference>
<evidence type="ECO:0000313" key="4">
    <source>
        <dbReference type="Proteomes" id="UP000002495"/>
    </source>
</evidence>
<gene>
    <name evidence="3" type="ordered locus">HH_0532</name>
</gene>
<dbReference type="HOGENOM" id="CLU_415478_0_0_7"/>
<protein>
    <recommendedName>
        <fullName evidence="2">SH3b domain-containing protein</fullName>
    </recommendedName>
</protein>